<keyword evidence="2 9" id="KW-0813">Transport</keyword>
<dbReference type="Proteomes" id="UP001629953">
    <property type="component" value="Unassembled WGS sequence"/>
</dbReference>
<keyword evidence="7 9" id="KW-0472">Membrane</keyword>
<evidence type="ECO:0000256" key="2">
    <source>
        <dbReference type="ARBA" id="ARBA00022448"/>
    </source>
</evidence>
<dbReference type="Pfam" id="PF04290">
    <property type="entry name" value="DctQ"/>
    <property type="match status" value="1"/>
</dbReference>
<keyword evidence="6 9" id="KW-1133">Transmembrane helix</keyword>
<evidence type="ECO:0000313" key="12">
    <source>
        <dbReference type="Proteomes" id="UP001629953"/>
    </source>
</evidence>
<organism evidence="11 12">
    <name type="scientific">Celerinatantimonas yamalensis</name>
    <dbReference type="NCBI Taxonomy" id="559956"/>
    <lineage>
        <taxon>Bacteria</taxon>
        <taxon>Pseudomonadati</taxon>
        <taxon>Pseudomonadota</taxon>
        <taxon>Gammaproteobacteria</taxon>
        <taxon>Celerinatantimonadaceae</taxon>
        <taxon>Celerinatantimonas</taxon>
    </lineage>
</organism>
<evidence type="ECO:0000256" key="7">
    <source>
        <dbReference type="ARBA" id="ARBA00023136"/>
    </source>
</evidence>
<evidence type="ECO:0000313" key="11">
    <source>
        <dbReference type="EMBL" id="MFM2485000.1"/>
    </source>
</evidence>
<sequence>MIGKLRQLELALAKISLAAMALLILIGGIARTLDHPVIWSLEISMVIFAWVSMLAIDQALQKQRHIGIDILTIHLSQRTQRRLNLMNQLIILGFLICGIWYGYSFTITTGNQVLPVTQLPLYILNAAVPTGCVLMAITTIEHIIHSCRIERASESLD</sequence>
<feature type="domain" description="Tripartite ATP-independent periplasmic transporters DctQ component" evidence="10">
    <location>
        <begin position="20"/>
        <end position="146"/>
    </location>
</feature>
<comment type="function">
    <text evidence="9">Part of the tripartite ATP-independent periplasmic (TRAP) transport system.</text>
</comment>
<evidence type="ECO:0000259" key="10">
    <source>
        <dbReference type="Pfam" id="PF04290"/>
    </source>
</evidence>
<dbReference type="RefSeq" id="WP_408623213.1">
    <property type="nucleotide sequence ID" value="NZ_JBEQCT010000003.1"/>
</dbReference>
<reference evidence="11 12" key="1">
    <citation type="journal article" date="2013" name="Int. J. Syst. Evol. Microbiol.">
        <title>Celerinatantimonas yamalensis sp. nov., a cold-adapted diazotrophic bacterium from a cold permafrost brine.</title>
        <authorList>
            <person name="Shcherbakova V."/>
            <person name="Chuvilskaya N."/>
            <person name="Rivkina E."/>
            <person name="Demidov N."/>
            <person name="Uchaeva V."/>
            <person name="Suetin S."/>
            <person name="Suzina N."/>
            <person name="Gilichinsky D."/>
        </authorList>
    </citation>
    <scope>NUCLEOTIDE SEQUENCE [LARGE SCALE GENOMIC DNA]</scope>
    <source>
        <strain evidence="11 12">C7</strain>
    </source>
</reference>
<comment type="subcellular location">
    <subcellularLocation>
        <location evidence="1 9">Cell inner membrane</location>
        <topology evidence="1 9">Multi-pass membrane protein</topology>
    </subcellularLocation>
</comment>
<feature type="transmembrane region" description="Helical" evidence="9">
    <location>
        <begin position="123"/>
        <end position="144"/>
    </location>
</feature>
<evidence type="ECO:0000256" key="3">
    <source>
        <dbReference type="ARBA" id="ARBA00022475"/>
    </source>
</evidence>
<evidence type="ECO:0000256" key="5">
    <source>
        <dbReference type="ARBA" id="ARBA00022692"/>
    </source>
</evidence>
<evidence type="ECO:0000256" key="8">
    <source>
        <dbReference type="ARBA" id="ARBA00038436"/>
    </source>
</evidence>
<dbReference type="InterPro" id="IPR055348">
    <property type="entry name" value="DctQ"/>
</dbReference>
<dbReference type="PANTHER" id="PTHR35011">
    <property type="entry name" value="2,3-DIKETO-L-GULONATE TRAP TRANSPORTER SMALL PERMEASE PROTEIN YIAM"/>
    <property type="match status" value="1"/>
</dbReference>
<evidence type="ECO:0000256" key="4">
    <source>
        <dbReference type="ARBA" id="ARBA00022519"/>
    </source>
</evidence>
<feature type="transmembrane region" description="Helical" evidence="9">
    <location>
        <begin position="36"/>
        <end position="56"/>
    </location>
</feature>
<dbReference type="InterPro" id="IPR007387">
    <property type="entry name" value="TRAP_DctQ"/>
</dbReference>
<evidence type="ECO:0000256" key="1">
    <source>
        <dbReference type="ARBA" id="ARBA00004429"/>
    </source>
</evidence>
<dbReference type="EMBL" id="JBEQCT010000003">
    <property type="protein sequence ID" value="MFM2485000.1"/>
    <property type="molecule type" value="Genomic_DNA"/>
</dbReference>
<feature type="transmembrane region" description="Helical" evidence="9">
    <location>
        <begin position="85"/>
        <end position="103"/>
    </location>
</feature>
<evidence type="ECO:0000256" key="9">
    <source>
        <dbReference type="RuleBase" id="RU369079"/>
    </source>
</evidence>
<keyword evidence="3" id="KW-1003">Cell membrane</keyword>
<keyword evidence="4 9" id="KW-0997">Cell inner membrane</keyword>
<protein>
    <recommendedName>
        <fullName evidence="9">TRAP transporter small permease protein</fullName>
    </recommendedName>
</protein>
<keyword evidence="5 9" id="KW-0812">Transmembrane</keyword>
<evidence type="ECO:0000256" key="6">
    <source>
        <dbReference type="ARBA" id="ARBA00022989"/>
    </source>
</evidence>
<keyword evidence="12" id="KW-1185">Reference proteome</keyword>
<accession>A0ABW9G5Q8</accession>
<name>A0ABW9G5Q8_9GAMM</name>
<gene>
    <name evidence="11" type="ORF">ABUE30_07980</name>
</gene>
<comment type="caution">
    <text evidence="11">The sequence shown here is derived from an EMBL/GenBank/DDBJ whole genome shotgun (WGS) entry which is preliminary data.</text>
</comment>
<dbReference type="PANTHER" id="PTHR35011:SF2">
    <property type="entry name" value="2,3-DIKETO-L-GULONATE TRAP TRANSPORTER SMALL PERMEASE PROTEIN YIAM"/>
    <property type="match status" value="1"/>
</dbReference>
<feature type="transmembrane region" description="Helical" evidence="9">
    <location>
        <begin position="12"/>
        <end position="30"/>
    </location>
</feature>
<proteinExistence type="inferred from homology"/>
<comment type="subunit">
    <text evidence="9">The complex comprises the extracytoplasmic solute receptor protein and the two transmembrane proteins.</text>
</comment>
<comment type="similarity">
    <text evidence="8 9">Belongs to the TRAP transporter small permease family.</text>
</comment>